<dbReference type="Pfam" id="PF00583">
    <property type="entry name" value="Acetyltransf_1"/>
    <property type="match status" value="1"/>
</dbReference>
<accession>A0A7W9IIW7</accession>
<evidence type="ECO:0000313" key="3">
    <source>
        <dbReference type="Proteomes" id="UP000540685"/>
    </source>
</evidence>
<feature type="domain" description="N-acetyltransferase" evidence="1">
    <location>
        <begin position="59"/>
        <end position="197"/>
    </location>
</feature>
<dbReference type="InterPro" id="IPR000182">
    <property type="entry name" value="GNAT_dom"/>
</dbReference>
<dbReference type="Gene3D" id="3.40.630.30">
    <property type="match status" value="1"/>
</dbReference>
<dbReference type="PANTHER" id="PTHR42791">
    <property type="entry name" value="GNAT FAMILY ACETYLTRANSFERASE"/>
    <property type="match status" value="1"/>
</dbReference>
<evidence type="ECO:0000259" key="1">
    <source>
        <dbReference type="PROSITE" id="PS51186"/>
    </source>
</evidence>
<organism evidence="2 3">
    <name type="scientific">Streptosporangium becharense</name>
    <dbReference type="NCBI Taxonomy" id="1816182"/>
    <lineage>
        <taxon>Bacteria</taxon>
        <taxon>Bacillati</taxon>
        <taxon>Actinomycetota</taxon>
        <taxon>Actinomycetes</taxon>
        <taxon>Streptosporangiales</taxon>
        <taxon>Streptosporangiaceae</taxon>
        <taxon>Streptosporangium</taxon>
    </lineage>
</organism>
<proteinExistence type="predicted"/>
<dbReference type="Proteomes" id="UP000540685">
    <property type="component" value="Unassembled WGS sequence"/>
</dbReference>
<name>A0A7W9IIW7_9ACTN</name>
<reference evidence="2 3" key="1">
    <citation type="submission" date="2020-08" db="EMBL/GenBank/DDBJ databases">
        <title>Sequencing the genomes of 1000 actinobacteria strains.</title>
        <authorList>
            <person name="Klenk H.-P."/>
        </authorList>
    </citation>
    <scope>NUCLEOTIDE SEQUENCE [LARGE SCALE GENOMIC DNA]</scope>
    <source>
        <strain evidence="2 3">DSM 46887</strain>
    </source>
</reference>
<dbReference type="InterPro" id="IPR052523">
    <property type="entry name" value="Trichothecene_AcTrans"/>
</dbReference>
<dbReference type="SUPFAM" id="SSF55729">
    <property type="entry name" value="Acyl-CoA N-acyltransferases (Nat)"/>
    <property type="match status" value="1"/>
</dbReference>
<gene>
    <name evidence="2" type="ORF">F4562_004615</name>
</gene>
<dbReference type="PANTHER" id="PTHR42791:SF1">
    <property type="entry name" value="N-ACETYLTRANSFERASE DOMAIN-CONTAINING PROTEIN"/>
    <property type="match status" value="1"/>
</dbReference>
<evidence type="ECO:0000313" key="2">
    <source>
        <dbReference type="EMBL" id="MBB5821553.1"/>
    </source>
</evidence>
<dbReference type="InterPro" id="IPR016181">
    <property type="entry name" value="Acyl_CoA_acyltransferase"/>
</dbReference>
<keyword evidence="2" id="KW-0808">Transferase</keyword>
<keyword evidence="3" id="KW-1185">Reference proteome</keyword>
<dbReference type="GO" id="GO:0016747">
    <property type="term" value="F:acyltransferase activity, transferring groups other than amino-acyl groups"/>
    <property type="evidence" value="ECO:0007669"/>
    <property type="project" value="InterPro"/>
</dbReference>
<dbReference type="RefSeq" id="WP_184541223.1">
    <property type="nucleotide sequence ID" value="NZ_JACHMP010000001.1"/>
</dbReference>
<dbReference type="PROSITE" id="PS51186">
    <property type="entry name" value="GNAT"/>
    <property type="match status" value="1"/>
</dbReference>
<dbReference type="EMBL" id="JACHMP010000001">
    <property type="protein sequence ID" value="MBB5821553.1"/>
    <property type="molecule type" value="Genomic_DNA"/>
</dbReference>
<sequence length="199" mass="21942">MSDLAPSVRSAVVADLPAIADTLTDAFADYAWTRWTVAEDDHLGRLRALQTFFTERVGLPYGEVWVTDDVSAVAIWTRPDTVVPPEVFTAPELAELYGDRISAAMSAEEILAGHRPAEPCRVLASIGVRRERQGLGLGSAVLRPGLEEADRGGHPAYLETSDRRNVDFYARHGFEVTAEVELPDGGPRTWCMLRPPKRR</sequence>
<protein>
    <submittedName>
        <fullName evidence="2">GNAT superfamily N-acetyltransferase</fullName>
    </submittedName>
</protein>
<comment type="caution">
    <text evidence="2">The sequence shown here is derived from an EMBL/GenBank/DDBJ whole genome shotgun (WGS) entry which is preliminary data.</text>
</comment>
<dbReference type="AlphaFoldDB" id="A0A7W9IIW7"/>